<dbReference type="Gene3D" id="1.10.1040.10">
    <property type="entry name" value="N-(1-d-carboxylethyl)-l-norvaline Dehydrogenase, domain 2"/>
    <property type="match status" value="1"/>
</dbReference>
<evidence type="ECO:0000259" key="4">
    <source>
        <dbReference type="Pfam" id="PF03446"/>
    </source>
</evidence>
<dbReference type="OrthoDB" id="9812907at2"/>
<keyword evidence="2" id="KW-0520">NAD</keyword>
<dbReference type="InterPro" id="IPR029154">
    <property type="entry name" value="HIBADH-like_NADP-bd"/>
</dbReference>
<dbReference type="PANTHER" id="PTHR43060:SF15">
    <property type="entry name" value="3-HYDROXYISOBUTYRATE DEHYDROGENASE-LIKE 1, MITOCHONDRIAL-RELATED"/>
    <property type="match status" value="1"/>
</dbReference>
<dbReference type="EMBL" id="QURL01000005">
    <property type="protein sequence ID" value="RFC62805.1"/>
    <property type="molecule type" value="Genomic_DNA"/>
</dbReference>
<evidence type="ECO:0000313" key="6">
    <source>
        <dbReference type="EMBL" id="RFC62805.1"/>
    </source>
</evidence>
<evidence type="ECO:0000256" key="1">
    <source>
        <dbReference type="ARBA" id="ARBA00023002"/>
    </source>
</evidence>
<dbReference type="AlphaFoldDB" id="A0A371X0S4"/>
<dbReference type="PIRSF" id="PIRSF000103">
    <property type="entry name" value="HIBADH"/>
    <property type="match status" value="1"/>
</dbReference>
<dbReference type="Pfam" id="PF03446">
    <property type="entry name" value="NAD_binding_2"/>
    <property type="match status" value="1"/>
</dbReference>
<comment type="caution">
    <text evidence="6">The sequence shown here is derived from an EMBL/GenBank/DDBJ whole genome shotgun (WGS) entry which is preliminary data.</text>
</comment>
<dbReference type="Gene3D" id="3.40.50.720">
    <property type="entry name" value="NAD(P)-binding Rossmann-like Domain"/>
    <property type="match status" value="1"/>
</dbReference>
<name>A0A371X0S4_9HYPH</name>
<dbReference type="PANTHER" id="PTHR43060">
    <property type="entry name" value="3-HYDROXYISOBUTYRATE DEHYDROGENASE-LIKE 1, MITOCHONDRIAL-RELATED"/>
    <property type="match status" value="1"/>
</dbReference>
<keyword evidence="1" id="KW-0560">Oxidoreductase</keyword>
<organism evidence="6 7">
    <name type="scientific">Fulvimarina endophytica</name>
    <dbReference type="NCBI Taxonomy" id="2293836"/>
    <lineage>
        <taxon>Bacteria</taxon>
        <taxon>Pseudomonadati</taxon>
        <taxon>Pseudomonadota</taxon>
        <taxon>Alphaproteobacteria</taxon>
        <taxon>Hyphomicrobiales</taxon>
        <taxon>Aurantimonadaceae</taxon>
        <taxon>Fulvimarina</taxon>
    </lineage>
</organism>
<dbReference type="Proteomes" id="UP000264310">
    <property type="component" value="Unassembled WGS sequence"/>
</dbReference>
<dbReference type="InterPro" id="IPR036291">
    <property type="entry name" value="NAD(P)-bd_dom_sf"/>
</dbReference>
<dbReference type="InterPro" id="IPR008927">
    <property type="entry name" value="6-PGluconate_DH-like_C_sf"/>
</dbReference>
<dbReference type="SUPFAM" id="SSF48179">
    <property type="entry name" value="6-phosphogluconate dehydrogenase C-terminal domain-like"/>
    <property type="match status" value="1"/>
</dbReference>
<gene>
    <name evidence="6" type="ORF">DYI37_12610</name>
</gene>
<dbReference type="InterPro" id="IPR006115">
    <property type="entry name" value="6PGDH_NADP-bd"/>
</dbReference>
<evidence type="ECO:0000313" key="7">
    <source>
        <dbReference type="Proteomes" id="UP000264310"/>
    </source>
</evidence>
<dbReference type="RefSeq" id="WP_116683621.1">
    <property type="nucleotide sequence ID" value="NZ_QURL01000005.1"/>
</dbReference>
<proteinExistence type="predicted"/>
<dbReference type="GO" id="GO:0016491">
    <property type="term" value="F:oxidoreductase activity"/>
    <property type="evidence" value="ECO:0007669"/>
    <property type="project" value="UniProtKB-KW"/>
</dbReference>
<feature type="domain" description="6-phosphogluconate dehydrogenase NADP-binding" evidence="4">
    <location>
        <begin position="7"/>
        <end position="166"/>
    </location>
</feature>
<dbReference type="Pfam" id="PF14833">
    <property type="entry name" value="NAD_binding_11"/>
    <property type="match status" value="1"/>
</dbReference>
<evidence type="ECO:0000256" key="2">
    <source>
        <dbReference type="ARBA" id="ARBA00023027"/>
    </source>
</evidence>
<evidence type="ECO:0000256" key="3">
    <source>
        <dbReference type="PIRSR" id="PIRSR000103-1"/>
    </source>
</evidence>
<evidence type="ECO:0000259" key="5">
    <source>
        <dbReference type="Pfam" id="PF14833"/>
    </source>
</evidence>
<dbReference type="SUPFAM" id="SSF51735">
    <property type="entry name" value="NAD(P)-binding Rossmann-fold domains"/>
    <property type="match status" value="1"/>
</dbReference>
<dbReference type="InterPro" id="IPR015815">
    <property type="entry name" value="HIBADH-related"/>
</dbReference>
<keyword evidence="7" id="KW-1185">Reference proteome</keyword>
<sequence length="306" mass="32630">MNDKPAIGFIGVGYMGHGMAKNLIRKGYHVSVLGNRNRKPVEDLVSIGAREAESPRELAETSSIVHLCLSNSSQVEAVMDGENGLLAGAHEGLIVIDTTTADPDSTLALAERLGAKGGIFVDAPLGRTPKEAEEGTLDCMVGCNEDVFERVKPVIECWASNIRHVGPVGSGHKMKLVMNFISMGYAALYAEAVVVAAKSGIAPGTVRDVIGSSRLTNGFFDTFMRYVVDRDLEVHKFTIENASKDLRYLNAMAEANGVDGKVAPAMWHYFKEAEASGAGSDYVTTISDYVARLNGADLAAMAKTSA</sequence>
<protein>
    <submittedName>
        <fullName evidence="6">NAD(P)-dependent oxidoreductase</fullName>
    </submittedName>
</protein>
<dbReference type="GO" id="GO:0050661">
    <property type="term" value="F:NADP binding"/>
    <property type="evidence" value="ECO:0007669"/>
    <property type="project" value="InterPro"/>
</dbReference>
<dbReference type="GO" id="GO:0051287">
    <property type="term" value="F:NAD binding"/>
    <property type="evidence" value="ECO:0007669"/>
    <property type="project" value="InterPro"/>
</dbReference>
<dbReference type="InterPro" id="IPR013328">
    <property type="entry name" value="6PGD_dom2"/>
</dbReference>
<reference evidence="6 7" key="1">
    <citation type="submission" date="2018-08" db="EMBL/GenBank/DDBJ databases">
        <title>Fulvimarina sp. 85, whole genome shotgun sequence.</title>
        <authorList>
            <person name="Tuo L."/>
        </authorList>
    </citation>
    <scope>NUCLEOTIDE SEQUENCE [LARGE SCALE GENOMIC DNA]</scope>
    <source>
        <strain evidence="6 7">85</strain>
    </source>
</reference>
<accession>A0A371X0S4</accession>
<feature type="active site" evidence="3">
    <location>
        <position position="175"/>
    </location>
</feature>
<feature type="domain" description="3-hydroxyisobutyrate dehydrogenase-like NAD-binding" evidence="5">
    <location>
        <begin position="169"/>
        <end position="281"/>
    </location>
</feature>